<dbReference type="CDD" id="cd05233">
    <property type="entry name" value="SDR_c"/>
    <property type="match status" value="1"/>
</dbReference>
<dbReference type="PRINTS" id="PR00080">
    <property type="entry name" value="SDRFAMILY"/>
</dbReference>
<evidence type="ECO:0000256" key="1">
    <source>
        <dbReference type="ARBA" id="ARBA00006484"/>
    </source>
</evidence>
<comment type="caution">
    <text evidence="4">The sequence shown here is derived from an EMBL/GenBank/DDBJ whole genome shotgun (WGS) entry which is preliminary data.</text>
</comment>
<protein>
    <recommendedName>
        <fullName evidence="7">Glucose 1-dehydrogenase</fullName>
    </recommendedName>
</protein>
<keyword evidence="6" id="KW-1185">Reference proteome</keyword>
<dbReference type="PANTHER" id="PTHR43180">
    <property type="entry name" value="3-OXOACYL-(ACYL-CARRIER-PROTEIN) REDUCTASE (AFU_ORTHOLOGUE AFUA_6G11210)"/>
    <property type="match status" value="1"/>
</dbReference>
<evidence type="ECO:0000313" key="4">
    <source>
        <dbReference type="EMBL" id="CDO53087.1"/>
    </source>
</evidence>
<dbReference type="EMBL" id="QQZK01000004">
    <property type="protein sequence ID" value="KAF5104785.1"/>
    <property type="molecule type" value="Genomic_DNA"/>
</dbReference>
<gene>
    <name evidence="4" type="ORF">BN980_GECA04s04113g</name>
    <name evidence="5" type="ORF">DV451_000376</name>
</gene>
<reference evidence="4 6" key="1">
    <citation type="submission" date="2014-03" db="EMBL/GenBank/DDBJ databases">
        <authorList>
            <person name="Casaregola S."/>
        </authorList>
    </citation>
    <scope>NUCLEOTIDE SEQUENCE [LARGE SCALE GENOMIC DNA]</scope>
    <source>
        <strain evidence="4 6">CLIB 918</strain>
    </source>
</reference>
<keyword evidence="2" id="KW-0521">NADP</keyword>
<evidence type="ECO:0000256" key="2">
    <source>
        <dbReference type="ARBA" id="ARBA00022857"/>
    </source>
</evidence>
<evidence type="ECO:0008006" key="7">
    <source>
        <dbReference type="Google" id="ProtNLM"/>
    </source>
</evidence>
<organism evidence="4 6">
    <name type="scientific">Geotrichum candidum</name>
    <name type="common">Oospora lactis</name>
    <name type="synonym">Dipodascus geotrichum</name>
    <dbReference type="NCBI Taxonomy" id="1173061"/>
    <lineage>
        <taxon>Eukaryota</taxon>
        <taxon>Fungi</taxon>
        <taxon>Dikarya</taxon>
        <taxon>Ascomycota</taxon>
        <taxon>Saccharomycotina</taxon>
        <taxon>Dipodascomycetes</taxon>
        <taxon>Dipodascales</taxon>
        <taxon>Dipodascaceae</taxon>
        <taxon>Geotrichum</taxon>
    </lineage>
</organism>
<dbReference type="SUPFAM" id="SSF51735">
    <property type="entry name" value="NAD(P)-binding Rossmann-fold domains"/>
    <property type="match status" value="1"/>
</dbReference>
<sequence length="277" mass="29160">MVARLAGKNAIITGAAGGIGLETAIQFGIEGANVILSDINEENLIKAVKIVKENAAEGVKIEYKIADVSKEDQVKALVDAAEPWGGVDIMFNNAGIMHPKDDGVLNTPEDIWDLTQAINVKGVYFGSKHAIASILNNKKAGGSIINTGSFVALMGAATPQIAYTTSKGAVLAMSRELAICYAKNNIRVNSLCPGPLNTPLLQAFLDTEEKSLRRTVHLPSGRFGEAIEQAKAVVFLASDESSYVTGQDFLVDGGLTKSYVTSLGAPPKGPENVAFGK</sequence>
<dbReference type="InterPro" id="IPR036291">
    <property type="entry name" value="NAD(P)-bd_dom_sf"/>
</dbReference>
<reference evidence="5" key="3">
    <citation type="submission" date="2020-01" db="EMBL/GenBank/DDBJ databases">
        <authorList>
            <person name="Perkins V."/>
            <person name="Lessard M.-H."/>
            <person name="Dugat-Bony E."/>
            <person name="Frenette M."/>
            <person name="Labrie S."/>
        </authorList>
    </citation>
    <scope>NUCLEOTIDE SEQUENCE</scope>
    <source>
        <strain evidence="5">LMA-70</strain>
    </source>
</reference>
<dbReference type="OrthoDB" id="47007at2759"/>
<dbReference type="AlphaFoldDB" id="A0A0J9X8F9"/>
<keyword evidence="3" id="KW-0560">Oxidoreductase</keyword>
<dbReference type="PANTHER" id="PTHR43180:SF63">
    <property type="entry name" value="DEHYDROGENASE_REDUCTASE FAMILY PROTEIN, PUTATIVE (AFU_ORTHOLOGUE AFUA_6G03520)-RELATED"/>
    <property type="match status" value="1"/>
</dbReference>
<dbReference type="Pfam" id="PF13561">
    <property type="entry name" value="adh_short_C2"/>
    <property type="match status" value="1"/>
</dbReference>
<comment type="similarity">
    <text evidence="1">Belongs to the short-chain dehydrogenases/reductases (SDR) family.</text>
</comment>
<evidence type="ECO:0000313" key="5">
    <source>
        <dbReference type="EMBL" id="KAF5104785.1"/>
    </source>
</evidence>
<dbReference type="Proteomes" id="UP000242525">
    <property type="component" value="Unassembled WGS sequence"/>
</dbReference>
<dbReference type="InterPro" id="IPR002347">
    <property type="entry name" value="SDR_fam"/>
</dbReference>
<evidence type="ECO:0000256" key="3">
    <source>
        <dbReference type="ARBA" id="ARBA00023002"/>
    </source>
</evidence>
<dbReference type="Gene3D" id="3.40.50.720">
    <property type="entry name" value="NAD(P)-binding Rossmann-like Domain"/>
    <property type="match status" value="1"/>
</dbReference>
<dbReference type="FunFam" id="3.40.50.720:FF:000084">
    <property type="entry name" value="Short-chain dehydrogenase reductase"/>
    <property type="match status" value="1"/>
</dbReference>
<dbReference type="STRING" id="1173061.A0A0J9X8F9"/>
<dbReference type="PRINTS" id="PR00081">
    <property type="entry name" value="GDHRDH"/>
</dbReference>
<dbReference type="SMR" id="A0A0J9X8F9"/>
<dbReference type="GO" id="GO:0016491">
    <property type="term" value="F:oxidoreductase activity"/>
    <property type="evidence" value="ECO:0007669"/>
    <property type="project" value="UniProtKB-KW"/>
</dbReference>
<accession>A0A0J9X8F9</accession>
<reference evidence="5" key="2">
    <citation type="journal article" date="2020" name="Front. Microbiol.">
        <title>Phenotypic and Genetic Characterization of the Cheese Ripening Yeast Geotrichum candidum.</title>
        <authorList>
            <person name="Perkins V."/>
            <person name="Vignola S."/>
            <person name="Lessard M.H."/>
            <person name="Plante P.L."/>
            <person name="Corbeil J."/>
            <person name="Dugat-Bony E."/>
            <person name="Frenette M."/>
            <person name="Labrie S."/>
        </authorList>
    </citation>
    <scope>NUCLEOTIDE SEQUENCE</scope>
    <source>
        <strain evidence="5">LMA-70</strain>
    </source>
</reference>
<dbReference type="Proteomes" id="UP000750522">
    <property type="component" value="Unassembled WGS sequence"/>
</dbReference>
<proteinExistence type="inferred from homology"/>
<evidence type="ECO:0000313" key="6">
    <source>
        <dbReference type="Proteomes" id="UP000242525"/>
    </source>
</evidence>
<name>A0A0J9X8F9_GEOCN</name>
<dbReference type="EMBL" id="CCBN010000004">
    <property type="protein sequence ID" value="CDO53087.1"/>
    <property type="molecule type" value="Genomic_DNA"/>
</dbReference>